<dbReference type="SUPFAM" id="SSF50978">
    <property type="entry name" value="WD40 repeat-like"/>
    <property type="match status" value="1"/>
</dbReference>
<name>A0A6A7BSP4_9PEZI</name>
<reference evidence="9" key="1">
    <citation type="journal article" date="2020" name="Stud. Mycol.">
        <title>101 Dothideomycetes genomes: a test case for predicting lifestyles and emergence of pathogens.</title>
        <authorList>
            <person name="Haridas S."/>
            <person name="Albert R."/>
            <person name="Binder M."/>
            <person name="Bloem J."/>
            <person name="Labutti K."/>
            <person name="Salamov A."/>
            <person name="Andreopoulos B."/>
            <person name="Baker S."/>
            <person name="Barry K."/>
            <person name="Bills G."/>
            <person name="Bluhm B."/>
            <person name="Cannon C."/>
            <person name="Castanera R."/>
            <person name="Culley D."/>
            <person name="Daum C."/>
            <person name="Ezra D."/>
            <person name="Gonzalez J."/>
            <person name="Henrissat B."/>
            <person name="Kuo A."/>
            <person name="Liang C."/>
            <person name="Lipzen A."/>
            <person name="Lutzoni F."/>
            <person name="Magnuson J."/>
            <person name="Mondo S."/>
            <person name="Nolan M."/>
            <person name="Ohm R."/>
            <person name="Pangilinan J."/>
            <person name="Park H.-J."/>
            <person name="Ramirez L."/>
            <person name="Alfaro M."/>
            <person name="Sun H."/>
            <person name="Tritt A."/>
            <person name="Yoshinaga Y."/>
            <person name="Zwiers L.-H."/>
            <person name="Turgeon B."/>
            <person name="Goodwin S."/>
            <person name="Spatafora J."/>
            <person name="Crous P."/>
            <person name="Grigoriev I."/>
        </authorList>
    </citation>
    <scope>NUCLEOTIDE SEQUENCE</scope>
    <source>
        <strain evidence="9">CBS 480.64</strain>
    </source>
</reference>
<evidence type="ECO:0000313" key="10">
    <source>
        <dbReference type="Proteomes" id="UP000799421"/>
    </source>
</evidence>
<comment type="similarity">
    <text evidence="5">Belongs to the DPH7 family.</text>
</comment>
<dbReference type="PANTHER" id="PTHR46042">
    <property type="entry name" value="DIPHTHINE METHYLTRANSFERASE"/>
    <property type="match status" value="1"/>
</dbReference>
<evidence type="ECO:0000313" key="9">
    <source>
        <dbReference type="EMBL" id="KAF2857957.1"/>
    </source>
</evidence>
<dbReference type="SMART" id="SM00320">
    <property type="entry name" value="WD40"/>
    <property type="match status" value="4"/>
</dbReference>
<dbReference type="GO" id="GO:0061685">
    <property type="term" value="F:diphthine methylesterase activity"/>
    <property type="evidence" value="ECO:0007669"/>
    <property type="project" value="UniProtKB-EC"/>
</dbReference>
<dbReference type="OrthoDB" id="1930760at2759"/>
<keyword evidence="2" id="KW-0853">WD repeat</keyword>
<evidence type="ECO:0000256" key="7">
    <source>
        <dbReference type="ARBA" id="ARBA00047551"/>
    </source>
</evidence>
<dbReference type="EMBL" id="MU006022">
    <property type="protein sequence ID" value="KAF2857957.1"/>
    <property type="molecule type" value="Genomic_DNA"/>
</dbReference>
<dbReference type="GO" id="GO:0005737">
    <property type="term" value="C:cytoplasm"/>
    <property type="evidence" value="ECO:0007669"/>
    <property type="project" value="TreeGrafter"/>
</dbReference>
<dbReference type="InterPro" id="IPR036322">
    <property type="entry name" value="WD40_repeat_dom_sf"/>
</dbReference>
<keyword evidence="10" id="KW-1185">Reference proteome</keyword>
<evidence type="ECO:0000256" key="4">
    <source>
        <dbReference type="ARBA" id="ARBA00022801"/>
    </source>
</evidence>
<dbReference type="AlphaFoldDB" id="A0A6A7BSP4"/>
<dbReference type="PANTHER" id="PTHR46042:SF1">
    <property type="entry name" value="DIPHTHINE METHYLTRANSFERASE"/>
    <property type="match status" value="1"/>
</dbReference>
<dbReference type="GO" id="GO:0017183">
    <property type="term" value="P:protein histidyl modification to diphthamide"/>
    <property type="evidence" value="ECO:0007669"/>
    <property type="project" value="TreeGrafter"/>
</dbReference>
<dbReference type="Gene3D" id="2.130.10.10">
    <property type="entry name" value="YVTN repeat-like/Quinoprotein amine dehydrogenase"/>
    <property type="match status" value="1"/>
</dbReference>
<evidence type="ECO:0000256" key="3">
    <source>
        <dbReference type="ARBA" id="ARBA00022737"/>
    </source>
</evidence>
<dbReference type="InterPro" id="IPR024977">
    <property type="entry name" value="Apc4-like_WD40_dom"/>
</dbReference>
<dbReference type="EC" id="3.1.1.97" evidence="6"/>
<dbReference type="Proteomes" id="UP000799421">
    <property type="component" value="Unassembled WGS sequence"/>
</dbReference>
<accession>A0A6A7BSP4</accession>
<evidence type="ECO:0000256" key="1">
    <source>
        <dbReference type="ARBA" id="ARBA00005156"/>
    </source>
</evidence>
<organism evidence="9 10">
    <name type="scientific">Piedraia hortae CBS 480.64</name>
    <dbReference type="NCBI Taxonomy" id="1314780"/>
    <lineage>
        <taxon>Eukaryota</taxon>
        <taxon>Fungi</taxon>
        <taxon>Dikarya</taxon>
        <taxon>Ascomycota</taxon>
        <taxon>Pezizomycotina</taxon>
        <taxon>Dothideomycetes</taxon>
        <taxon>Dothideomycetidae</taxon>
        <taxon>Capnodiales</taxon>
        <taxon>Piedraiaceae</taxon>
        <taxon>Piedraia</taxon>
    </lineage>
</organism>
<dbReference type="InterPro" id="IPR052415">
    <property type="entry name" value="Diphthine_MTase"/>
</dbReference>
<evidence type="ECO:0000256" key="2">
    <source>
        <dbReference type="ARBA" id="ARBA00022574"/>
    </source>
</evidence>
<keyword evidence="4" id="KW-0378">Hydrolase</keyword>
<feature type="domain" description="Anaphase-promoting complex subunit 4-like WD40" evidence="8">
    <location>
        <begin position="96"/>
        <end position="166"/>
    </location>
</feature>
<dbReference type="Pfam" id="PF12894">
    <property type="entry name" value="ANAPC4_WD40"/>
    <property type="match status" value="1"/>
</dbReference>
<comment type="pathway">
    <text evidence="1">Protein modification; peptidyl-diphthamide biosynthesis.</text>
</comment>
<protein>
    <recommendedName>
        <fullName evidence="6">methylated diphthine methylhydrolase</fullName>
        <ecNumber evidence="6">3.1.1.97</ecNumber>
    </recommendedName>
</protein>
<keyword evidence="3" id="KW-0677">Repeat</keyword>
<evidence type="ECO:0000259" key="8">
    <source>
        <dbReference type="Pfam" id="PF12894"/>
    </source>
</evidence>
<sequence>MEVGSVRTMILHAQPSCITFLPNAPKYFVIGTYALDNFQEDQNSSDHEEQHDSPQTRSGTILFYQLGPKMQEATLLSWLPTDSGILNFQFSPQQPRNLLAAATSNGKIVYYTVDPTTGNQISRQNEHSIADPSTLVLDLAWHPSGNMLAVGTSDGRVILCDTITVEDVGVEVTHQRDIGMHDYSLQVWCVVFWGSSVLSGGDDSALVASSPSQDDGETKQCWKDTKIHGAGVTAILPLTDDLIVTGSFDDTIRLVNVPQTGTGRRKVLTEQKLGGGVWRLAPLYSNVKEWRILVSCMHAGAQIVRLFENQDGWRFEVLMRCTKHKSMNYASASQPKSDDVTVASTSFYDRTLCLWNGKATSV</sequence>
<comment type="catalytic activity">
    <reaction evidence="7">
        <text>diphthine methyl ester-[translation elongation factor 2] + H2O = diphthine-[translation elongation factor 2] + methanol + H(+)</text>
        <dbReference type="Rhea" id="RHEA:42656"/>
        <dbReference type="Rhea" id="RHEA-COMP:10172"/>
        <dbReference type="Rhea" id="RHEA-COMP:10173"/>
        <dbReference type="ChEBI" id="CHEBI:15377"/>
        <dbReference type="ChEBI" id="CHEBI:15378"/>
        <dbReference type="ChEBI" id="CHEBI:17790"/>
        <dbReference type="ChEBI" id="CHEBI:79005"/>
        <dbReference type="ChEBI" id="CHEBI:82696"/>
        <dbReference type="EC" id="3.1.1.97"/>
    </reaction>
</comment>
<gene>
    <name evidence="9" type="ORF">K470DRAFT_260313</name>
</gene>
<proteinExistence type="inferred from homology"/>
<dbReference type="InterPro" id="IPR015943">
    <property type="entry name" value="WD40/YVTN_repeat-like_dom_sf"/>
</dbReference>
<evidence type="ECO:0000256" key="5">
    <source>
        <dbReference type="ARBA" id="ARBA00038092"/>
    </source>
</evidence>
<dbReference type="InterPro" id="IPR001680">
    <property type="entry name" value="WD40_rpt"/>
</dbReference>
<evidence type="ECO:0000256" key="6">
    <source>
        <dbReference type="ARBA" id="ARBA00039131"/>
    </source>
</evidence>